<feature type="domain" description="Nucleotidyl transferase" evidence="1">
    <location>
        <begin position="2"/>
        <end position="117"/>
    </location>
</feature>
<organism evidence="3 4">
    <name type="scientific">Candidatus Shapirobacteria bacterium CG2_30_35_20</name>
    <dbReference type="NCBI Taxonomy" id="1805376"/>
    <lineage>
        <taxon>Bacteria</taxon>
        <taxon>Candidatus Shapironibacteriota</taxon>
    </lineage>
</organism>
<dbReference type="InterPro" id="IPR029044">
    <property type="entry name" value="Nucleotide-diphossugar_trans"/>
</dbReference>
<dbReference type="STRING" id="1805376.AUK05_00875"/>
<dbReference type="InterPro" id="IPR051161">
    <property type="entry name" value="Mannose-6P_isomerase_type2"/>
</dbReference>
<accession>A0A1J5I8T4</accession>
<dbReference type="SUPFAM" id="SSF159283">
    <property type="entry name" value="Guanosine diphospho-D-mannose pyrophosphorylase/mannose-6-phosphate isomerase linker domain"/>
    <property type="match status" value="1"/>
</dbReference>
<dbReference type="Proteomes" id="UP000182344">
    <property type="component" value="Unassembled WGS sequence"/>
</dbReference>
<dbReference type="GO" id="GO:0004475">
    <property type="term" value="F:mannose-1-phosphate guanylyltransferase (GTP) activity"/>
    <property type="evidence" value="ECO:0007669"/>
    <property type="project" value="TreeGrafter"/>
</dbReference>
<comment type="caution">
    <text evidence="3">The sequence shown here is derived from an EMBL/GenBank/DDBJ whole genome shotgun (WGS) entry which is preliminary data.</text>
</comment>
<proteinExistence type="predicted"/>
<dbReference type="PANTHER" id="PTHR46390">
    <property type="entry name" value="MANNOSE-1-PHOSPHATE GUANYLYLTRANSFERASE"/>
    <property type="match status" value="1"/>
</dbReference>
<dbReference type="Gene3D" id="3.90.550.10">
    <property type="entry name" value="Spore Coat Polysaccharide Biosynthesis Protein SpsA, Chain A"/>
    <property type="match status" value="1"/>
</dbReference>
<sequence length="355" mass="40485">MKPVIICGGVGAKMWPASRQKMPKHFLPLLSGKSLFQWNWNSLRKKFEAKDIYIQTTVDQAGLVKEQVPEVLANNIFIEPELRNQGPATGFAAAMLYKIDPDEPFMLVQVDDIRIPEQYFFEMMDVCDRLARTSNKYITGGFRPSFAITGNDWLIKGELEIEQDRVGVYKVDKFLWRGAGENAKRQAEEYFNQGLALLHTNHTCMTPRNFLEMFKKYRMEWYKPLLNIVEGGDVVTEYAKMPKGQLEDVTQLVHAAGESLVVELPFRWIDIGTWESADIYLKEIGAHQNGYHLVEIDSNDNFIQAPKGKVVATIGIKDVIVIDTGDALLICRKDQSGRVGEVVERLKMENKSEFI</sequence>
<dbReference type="EMBL" id="MNZO01000013">
    <property type="protein sequence ID" value="OIP87624.1"/>
    <property type="molecule type" value="Genomic_DNA"/>
</dbReference>
<evidence type="ECO:0008006" key="5">
    <source>
        <dbReference type="Google" id="ProtNLM"/>
    </source>
</evidence>
<name>A0A1J5I8T4_9BACT</name>
<dbReference type="AlphaFoldDB" id="A0A1J5I8T4"/>
<dbReference type="PANTHER" id="PTHR46390:SF1">
    <property type="entry name" value="MANNOSE-1-PHOSPHATE GUANYLYLTRANSFERASE"/>
    <property type="match status" value="1"/>
</dbReference>
<evidence type="ECO:0000313" key="3">
    <source>
        <dbReference type="EMBL" id="OIP87624.1"/>
    </source>
</evidence>
<reference evidence="3 4" key="1">
    <citation type="journal article" date="2016" name="Environ. Microbiol.">
        <title>Genomic resolution of a cold subsurface aquifer community provides metabolic insights for novel microbes adapted to high CO concentrations.</title>
        <authorList>
            <person name="Probst A.J."/>
            <person name="Castelle C.J."/>
            <person name="Singh A."/>
            <person name="Brown C.T."/>
            <person name="Anantharaman K."/>
            <person name="Sharon I."/>
            <person name="Hug L.A."/>
            <person name="Burstein D."/>
            <person name="Emerson J.B."/>
            <person name="Thomas B.C."/>
            <person name="Banfield J.F."/>
        </authorList>
    </citation>
    <scope>NUCLEOTIDE SEQUENCE [LARGE SCALE GENOMIC DNA]</scope>
    <source>
        <strain evidence="3">CG2_30_35_20</strain>
    </source>
</reference>
<gene>
    <name evidence="3" type="ORF">AUK05_00875</name>
</gene>
<dbReference type="GO" id="GO:0009298">
    <property type="term" value="P:GDP-mannose biosynthetic process"/>
    <property type="evidence" value="ECO:0007669"/>
    <property type="project" value="TreeGrafter"/>
</dbReference>
<evidence type="ECO:0000259" key="1">
    <source>
        <dbReference type="Pfam" id="PF00483"/>
    </source>
</evidence>
<evidence type="ECO:0000313" key="4">
    <source>
        <dbReference type="Proteomes" id="UP000182344"/>
    </source>
</evidence>
<dbReference type="InterPro" id="IPR054566">
    <property type="entry name" value="ManC/GMP-like_b-helix"/>
</dbReference>
<dbReference type="InterPro" id="IPR005835">
    <property type="entry name" value="NTP_transferase_dom"/>
</dbReference>
<dbReference type="Pfam" id="PF22640">
    <property type="entry name" value="ManC_GMP_beta-helix"/>
    <property type="match status" value="1"/>
</dbReference>
<protein>
    <recommendedName>
        <fullName evidence="5">Nucleotidyl transferase domain-containing protein</fullName>
    </recommendedName>
</protein>
<feature type="domain" description="MannoseP isomerase/GMP-like beta-helix" evidence="2">
    <location>
        <begin position="293"/>
        <end position="346"/>
    </location>
</feature>
<dbReference type="SUPFAM" id="SSF53448">
    <property type="entry name" value="Nucleotide-diphospho-sugar transferases"/>
    <property type="match status" value="1"/>
</dbReference>
<dbReference type="Pfam" id="PF00483">
    <property type="entry name" value="NTP_transferase"/>
    <property type="match status" value="1"/>
</dbReference>
<evidence type="ECO:0000259" key="2">
    <source>
        <dbReference type="Pfam" id="PF22640"/>
    </source>
</evidence>